<reference evidence="1" key="1">
    <citation type="thesis" date="2020" institute="ProQuest LLC" country="789 East Eisenhower Parkway, Ann Arbor, MI, USA">
        <title>Comparative Genomics and Chromosome Evolution.</title>
        <authorList>
            <person name="Mudd A.B."/>
        </authorList>
    </citation>
    <scope>NUCLEOTIDE SEQUENCE</scope>
    <source>
        <strain evidence="1">237g6f4</strain>
        <tissue evidence="1">Blood</tissue>
    </source>
</reference>
<name>A0AAV7A1I0_ENGPU</name>
<evidence type="ECO:0000313" key="1">
    <source>
        <dbReference type="EMBL" id="KAG8553340.1"/>
    </source>
</evidence>
<evidence type="ECO:0000313" key="2">
    <source>
        <dbReference type="Proteomes" id="UP000824782"/>
    </source>
</evidence>
<protein>
    <submittedName>
        <fullName evidence="1">Uncharacterized protein</fullName>
    </submittedName>
</protein>
<dbReference type="EMBL" id="WNYA01000010">
    <property type="protein sequence ID" value="KAG8553340.1"/>
    <property type="molecule type" value="Genomic_DNA"/>
</dbReference>
<accession>A0AAV7A1I0</accession>
<dbReference type="AlphaFoldDB" id="A0AAV7A1I0"/>
<keyword evidence="2" id="KW-1185">Reference proteome</keyword>
<gene>
    <name evidence="1" type="ORF">GDO81_003380</name>
</gene>
<proteinExistence type="predicted"/>
<dbReference type="Proteomes" id="UP000824782">
    <property type="component" value="Unassembled WGS sequence"/>
</dbReference>
<comment type="caution">
    <text evidence="1">The sequence shown here is derived from an EMBL/GenBank/DDBJ whole genome shotgun (WGS) entry which is preliminary data.</text>
</comment>
<sequence length="102" mass="11301">MCVNVALYSTNVPYDCEGTLCRSSRLLNCPAGRGGGGLEHTASLKKSQIQKKKVGKRTHGRFTMYRQIFLDRTAALIKGQVTVFTCQLYHVLNQGMCETSTL</sequence>
<organism evidence="1 2">
    <name type="scientific">Engystomops pustulosus</name>
    <name type="common">Tungara frog</name>
    <name type="synonym">Physalaemus pustulosus</name>
    <dbReference type="NCBI Taxonomy" id="76066"/>
    <lineage>
        <taxon>Eukaryota</taxon>
        <taxon>Metazoa</taxon>
        <taxon>Chordata</taxon>
        <taxon>Craniata</taxon>
        <taxon>Vertebrata</taxon>
        <taxon>Euteleostomi</taxon>
        <taxon>Amphibia</taxon>
        <taxon>Batrachia</taxon>
        <taxon>Anura</taxon>
        <taxon>Neobatrachia</taxon>
        <taxon>Hyloidea</taxon>
        <taxon>Leptodactylidae</taxon>
        <taxon>Leiuperinae</taxon>
        <taxon>Engystomops</taxon>
    </lineage>
</organism>